<dbReference type="PANTHER" id="PTHR22600">
    <property type="entry name" value="BETA-HEXOSAMINIDASE"/>
    <property type="match status" value="1"/>
</dbReference>
<keyword evidence="12" id="KW-1185">Reference proteome</keyword>
<dbReference type="CDD" id="cd06562">
    <property type="entry name" value="GH20_HexA_HexB-like"/>
    <property type="match status" value="1"/>
</dbReference>
<sequence>MGKITVQRIFLGFLLQLIGLCAADLNRLNIWPMPVSVQYGHQSLYLSKEFVLKTEGTKYADASGILKDGFSRLLDVVEAAHVIELNYSHFDPSLLLQGIHVVILSPNDELQHGVDESYKLLVPMNRKPVYAHLEAQTVYGALHGLQTFSQCCQFNFTSRVIEVRQVPWTIIDQPRFSYRGLLIDTSRHYQPLPMIKRVIDSMVYAKLNVLHWHIVDSQSFPLEIPSYPKIWDGAYSIAERYTMADAAEIVRQVTYSCFSCYAQRRGINVLAEIDVPGHALSWGTGYPSLWPSKDCKEPLDVSNEFTFKVIDGILSDFSKVFKYRFIHLGGDEVNTSCWTTTPHIRNWLKQRGFNESEAYQYFVLRAQDIALSHGYEIVNWEETFNNFGNKLSRKTVVHNWLGGGVAKQVVAAGLRCIVSNQDKWYLDHLDTTWQEFYMNEPLTNITDPKQQKLLIGGEVCMWGEHIDGSDIEQTIWPRAAAAADLSFGLFCHLDVERLWTPYDKLAKDPRQITARLAHFRCLLNQRGVAAAPLAGPGRVAPEEPGSCYMQ</sequence>
<reference evidence="11" key="1">
    <citation type="submission" date="2022-12" db="EMBL/GenBank/DDBJ databases">
        <title>Draft genome assemblies for two species of Escallonia (Escalloniales).</title>
        <authorList>
            <person name="Chanderbali A."/>
            <person name="Dervinis C."/>
            <person name="Anghel I."/>
            <person name="Soltis D."/>
            <person name="Soltis P."/>
            <person name="Zapata F."/>
        </authorList>
    </citation>
    <scope>NUCLEOTIDE SEQUENCE</scope>
    <source>
        <strain evidence="11">UCBG64.0493</strain>
        <tissue evidence="11">Leaf</tissue>
    </source>
</reference>
<evidence type="ECO:0000256" key="2">
    <source>
        <dbReference type="ARBA" id="ARBA00006285"/>
    </source>
</evidence>
<evidence type="ECO:0000256" key="6">
    <source>
        <dbReference type="PIRNR" id="PIRNR001093"/>
    </source>
</evidence>
<dbReference type="Gene3D" id="3.20.20.80">
    <property type="entry name" value="Glycosidases"/>
    <property type="match status" value="1"/>
</dbReference>
<accession>A0AA88WNQ1</accession>
<protein>
    <recommendedName>
        <fullName evidence="6">Beta-hexosaminidase</fullName>
        <ecNumber evidence="6">3.2.1.52</ecNumber>
    </recommendedName>
</protein>
<dbReference type="SUPFAM" id="SSF55545">
    <property type="entry name" value="beta-N-acetylhexosaminidase-like domain"/>
    <property type="match status" value="1"/>
</dbReference>
<feature type="domain" description="Beta-hexosaminidase eukaryotic type N-terminal" evidence="10">
    <location>
        <begin position="30"/>
        <end position="150"/>
    </location>
</feature>
<dbReference type="InterPro" id="IPR025705">
    <property type="entry name" value="Beta_hexosaminidase_sua/sub"/>
</dbReference>
<feature type="active site" description="Proton donor" evidence="7">
    <location>
        <position position="332"/>
    </location>
</feature>
<evidence type="ECO:0000259" key="9">
    <source>
        <dbReference type="Pfam" id="PF00728"/>
    </source>
</evidence>
<keyword evidence="4" id="KW-0325">Glycoprotein</keyword>
<dbReference type="Gene3D" id="3.30.379.10">
    <property type="entry name" value="Chitobiase/beta-hexosaminidase domain 2-like"/>
    <property type="match status" value="1"/>
</dbReference>
<evidence type="ECO:0000313" key="12">
    <source>
        <dbReference type="Proteomes" id="UP001188597"/>
    </source>
</evidence>
<dbReference type="Proteomes" id="UP001188597">
    <property type="component" value="Unassembled WGS sequence"/>
</dbReference>
<dbReference type="EMBL" id="JAVXUP010000320">
    <property type="protein sequence ID" value="KAK3031002.1"/>
    <property type="molecule type" value="Genomic_DNA"/>
</dbReference>
<organism evidence="11 12">
    <name type="scientific">Escallonia herrerae</name>
    <dbReference type="NCBI Taxonomy" id="1293975"/>
    <lineage>
        <taxon>Eukaryota</taxon>
        <taxon>Viridiplantae</taxon>
        <taxon>Streptophyta</taxon>
        <taxon>Embryophyta</taxon>
        <taxon>Tracheophyta</taxon>
        <taxon>Spermatophyta</taxon>
        <taxon>Magnoliopsida</taxon>
        <taxon>eudicotyledons</taxon>
        <taxon>Gunneridae</taxon>
        <taxon>Pentapetalae</taxon>
        <taxon>asterids</taxon>
        <taxon>campanulids</taxon>
        <taxon>Escalloniales</taxon>
        <taxon>Escalloniaceae</taxon>
        <taxon>Escallonia</taxon>
    </lineage>
</organism>
<dbReference type="AlphaFoldDB" id="A0AA88WNQ1"/>
<dbReference type="InterPro" id="IPR015883">
    <property type="entry name" value="Glyco_hydro_20_cat"/>
</dbReference>
<feature type="chain" id="PRO_5041643034" description="Beta-hexosaminidase" evidence="8">
    <location>
        <begin position="24"/>
        <end position="550"/>
    </location>
</feature>
<keyword evidence="3 6" id="KW-0378">Hydrolase</keyword>
<evidence type="ECO:0000256" key="7">
    <source>
        <dbReference type="PIRSR" id="PIRSR001093-1"/>
    </source>
</evidence>
<comment type="catalytic activity">
    <reaction evidence="1 6">
        <text>Hydrolysis of terminal non-reducing N-acetyl-D-hexosamine residues in N-acetyl-beta-D-hexosaminides.</text>
        <dbReference type="EC" id="3.2.1.52"/>
    </reaction>
</comment>
<dbReference type="GO" id="GO:0005975">
    <property type="term" value="P:carbohydrate metabolic process"/>
    <property type="evidence" value="ECO:0007669"/>
    <property type="project" value="InterPro"/>
</dbReference>
<dbReference type="GO" id="GO:0016020">
    <property type="term" value="C:membrane"/>
    <property type="evidence" value="ECO:0007669"/>
    <property type="project" value="TreeGrafter"/>
</dbReference>
<feature type="signal peptide" evidence="8">
    <location>
        <begin position="1"/>
        <end position="23"/>
    </location>
</feature>
<dbReference type="InterPro" id="IPR029018">
    <property type="entry name" value="Hex-like_dom2"/>
</dbReference>
<dbReference type="EC" id="3.2.1.52" evidence="6"/>
<evidence type="ECO:0000256" key="3">
    <source>
        <dbReference type="ARBA" id="ARBA00022801"/>
    </source>
</evidence>
<evidence type="ECO:0000259" key="10">
    <source>
        <dbReference type="Pfam" id="PF14845"/>
    </source>
</evidence>
<name>A0AA88WNQ1_9ASTE</name>
<evidence type="ECO:0000256" key="5">
    <source>
        <dbReference type="ARBA" id="ARBA00023295"/>
    </source>
</evidence>
<evidence type="ECO:0000256" key="4">
    <source>
        <dbReference type="ARBA" id="ARBA00023180"/>
    </source>
</evidence>
<keyword evidence="8" id="KW-0732">Signal</keyword>
<feature type="domain" description="Glycoside hydrolase family 20 catalytic" evidence="9">
    <location>
        <begin position="176"/>
        <end position="484"/>
    </location>
</feature>
<evidence type="ECO:0000256" key="8">
    <source>
        <dbReference type="SAM" id="SignalP"/>
    </source>
</evidence>
<keyword evidence="5 6" id="KW-0326">Glycosidase</keyword>
<dbReference type="Pfam" id="PF00728">
    <property type="entry name" value="Glyco_hydro_20"/>
    <property type="match status" value="1"/>
</dbReference>
<dbReference type="GO" id="GO:0004563">
    <property type="term" value="F:beta-N-acetylhexosaminidase activity"/>
    <property type="evidence" value="ECO:0007669"/>
    <property type="project" value="UniProtKB-EC"/>
</dbReference>
<comment type="caution">
    <text evidence="11">The sequence shown here is derived from an EMBL/GenBank/DDBJ whole genome shotgun (WGS) entry which is preliminary data.</text>
</comment>
<dbReference type="InterPro" id="IPR029019">
    <property type="entry name" value="HEX_eukaryotic_N"/>
</dbReference>
<evidence type="ECO:0000256" key="1">
    <source>
        <dbReference type="ARBA" id="ARBA00001231"/>
    </source>
</evidence>
<dbReference type="GO" id="GO:0030203">
    <property type="term" value="P:glycosaminoglycan metabolic process"/>
    <property type="evidence" value="ECO:0007669"/>
    <property type="project" value="TreeGrafter"/>
</dbReference>
<dbReference type="SUPFAM" id="SSF51445">
    <property type="entry name" value="(Trans)glycosidases"/>
    <property type="match status" value="1"/>
</dbReference>
<dbReference type="PIRSF" id="PIRSF001093">
    <property type="entry name" value="B-hxosamndse_ab_euk"/>
    <property type="match status" value="1"/>
</dbReference>
<proteinExistence type="inferred from homology"/>
<dbReference type="Pfam" id="PF14845">
    <property type="entry name" value="Glycohydro_20b2"/>
    <property type="match status" value="1"/>
</dbReference>
<comment type="similarity">
    <text evidence="2 6">Belongs to the glycosyl hydrolase 20 family.</text>
</comment>
<gene>
    <name evidence="11" type="ORF">RJ639_036852</name>
</gene>
<dbReference type="PANTHER" id="PTHR22600:SF21">
    <property type="entry name" value="BETA-HEXOSAMINIDASE A"/>
    <property type="match status" value="1"/>
</dbReference>
<dbReference type="InterPro" id="IPR017853">
    <property type="entry name" value="GH"/>
</dbReference>
<evidence type="ECO:0000313" key="11">
    <source>
        <dbReference type="EMBL" id="KAK3031002.1"/>
    </source>
</evidence>
<dbReference type="PRINTS" id="PR00738">
    <property type="entry name" value="GLHYDRLASE20"/>
</dbReference>